<dbReference type="PROSITE" id="PS51667">
    <property type="entry name" value="WRC"/>
    <property type="match status" value="1"/>
</dbReference>
<dbReference type="PANTHER" id="PTHR34680">
    <property type="entry name" value="EXPRESSED PROTEIN"/>
    <property type="match status" value="1"/>
</dbReference>
<comment type="caution">
    <text evidence="2">Lacks conserved residue(s) required for the propagation of feature annotation.</text>
</comment>
<sequence length="287" mass="33277">IEENDTESEESDTESEENDAEETENEELEEKLYALTVEGKLGLKSVTMNNNEKRKRDYGDDYDSDDYEKENKNIVVYCRSKDGKGWQCRSKAQMGNPFCKHHMIQRQRYLDRQKEYYHQRKIRELKNKKTTSRRIGRPPKGLSDTNTTTTVRGKRNQEKLSAKKSSEFYYYSGFGPLWGGSTKRGRPSNEVKQQQEEENAAEEEALTRQVIIDEALIHSRSPSRSPSSSPSRSPVKTVKEEEKDNDNDNGCMFVDDDFDTATDEDTNGGTKKRFRKRIKAKSLKSFF</sequence>
<feature type="compositionally biased region" description="Acidic residues" evidence="3">
    <location>
        <begin position="254"/>
        <end position="266"/>
    </location>
</feature>
<dbReference type="Pfam" id="PF08879">
    <property type="entry name" value="WRC"/>
    <property type="match status" value="1"/>
</dbReference>
<organism evidence="5 6">
    <name type="scientific">Papaver nudicaule</name>
    <name type="common">Iceland poppy</name>
    <dbReference type="NCBI Taxonomy" id="74823"/>
    <lineage>
        <taxon>Eukaryota</taxon>
        <taxon>Viridiplantae</taxon>
        <taxon>Streptophyta</taxon>
        <taxon>Embryophyta</taxon>
        <taxon>Tracheophyta</taxon>
        <taxon>Spermatophyta</taxon>
        <taxon>Magnoliopsida</taxon>
        <taxon>Ranunculales</taxon>
        <taxon>Papaveraceae</taxon>
        <taxon>Papaveroideae</taxon>
        <taxon>Papaver</taxon>
    </lineage>
</organism>
<proteinExistence type="predicted"/>
<dbReference type="AlphaFoldDB" id="A0AA42B4M7"/>
<gene>
    <name evidence="5" type="ORF">MKW94_022650</name>
</gene>
<feature type="compositionally biased region" description="Basic residues" evidence="3">
    <location>
        <begin position="128"/>
        <end position="137"/>
    </location>
</feature>
<evidence type="ECO:0000256" key="3">
    <source>
        <dbReference type="SAM" id="MobiDB-lite"/>
    </source>
</evidence>
<protein>
    <recommendedName>
        <fullName evidence="4">WRC domain-containing protein</fullName>
    </recommendedName>
</protein>
<feature type="region of interest" description="Disordered" evidence="3">
    <location>
        <begin position="1"/>
        <end position="30"/>
    </location>
</feature>
<dbReference type="InterPro" id="IPR014977">
    <property type="entry name" value="WRC_dom"/>
</dbReference>
<evidence type="ECO:0000259" key="4">
    <source>
        <dbReference type="PROSITE" id="PS51667"/>
    </source>
</evidence>
<feature type="region of interest" description="Disordered" evidence="3">
    <location>
        <begin position="179"/>
        <end position="275"/>
    </location>
</feature>
<keyword evidence="1" id="KW-0539">Nucleus</keyword>
<dbReference type="EMBL" id="JAJJMA010336812">
    <property type="protein sequence ID" value="MCL7051283.1"/>
    <property type="molecule type" value="Genomic_DNA"/>
</dbReference>
<feature type="domain" description="WRC" evidence="4">
    <location>
        <begin position="72"/>
        <end position="116"/>
    </location>
</feature>
<feature type="region of interest" description="Disordered" evidence="3">
    <location>
        <begin position="127"/>
        <end position="159"/>
    </location>
</feature>
<dbReference type="PANTHER" id="PTHR34680:SF3">
    <property type="entry name" value="EXPRESSED PROTEIN"/>
    <property type="match status" value="1"/>
</dbReference>
<feature type="non-terminal residue" evidence="5">
    <location>
        <position position="1"/>
    </location>
</feature>
<evidence type="ECO:0000313" key="6">
    <source>
        <dbReference type="Proteomes" id="UP001177140"/>
    </source>
</evidence>
<dbReference type="Proteomes" id="UP001177140">
    <property type="component" value="Unassembled WGS sequence"/>
</dbReference>
<comment type="caution">
    <text evidence="5">The sequence shown here is derived from an EMBL/GenBank/DDBJ whole genome shotgun (WGS) entry which is preliminary data.</text>
</comment>
<reference evidence="5" key="1">
    <citation type="submission" date="2022-03" db="EMBL/GenBank/DDBJ databases">
        <title>A functionally conserved STORR gene fusion in Papaver species that diverged 16.8 million years ago.</title>
        <authorList>
            <person name="Catania T."/>
        </authorList>
    </citation>
    <scope>NUCLEOTIDE SEQUENCE</scope>
    <source>
        <strain evidence="5">S-191538</strain>
    </source>
</reference>
<name>A0AA42B4M7_PAPNU</name>
<evidence type="ECO:0000256" key="1">
    <source>
        <dbReference type="ARBA" id="ARBA00023242"/>
    </source>
</evidence>
<feature type="compositionally biased region" description="Acidic residues" evidence="3">
    <location>
        <begin position="1"/>
        <end position="29"/>
    </location>
</feature>
<evidence type="ECO:0000256" key="2">
    <source>
        <dbReference type="PROSITE-ProRule" id="PRU01002"/>
    </source>
</evidence>
<feature type="compositionally biased region" description="Low complexity" evidence="3">
    <location>
        <begin position="219"/>
        <end position="234"/>
    </location>
</feature>
<evidence type="ECO:0000313" key="5">
    <source>
        <dbReference type="EMBL" id="MCL7051283.1"/>
    </source>
</evidence>
<feature type="region of interest" description="Disordered" evidence="3">
    <location>
        <begin position="42"/>
        <end position="66"/>
    </location>
</feature>
<accession>A0AA42B4M7</accession>
<keyword evidence="6" id="KW-1185">Reference proteome</keyword>